<sequence length="253" mass="28243">MQPPQSPSLSGLRAGAGLIDYDPPQLYQNHHHHQQQQQQQQSFCSSSYYIPTTDASNEMDAGSEGIPKDRTSAALRNHKEAEKRRRARISSHLDKLRSLLPCNSKTDKATLLAMVVQRVRELKQQTSDITALGTFPSESDEISVLSCDDDYYEADVLGDGSGLSFKASFCCEDRSDLLTELIEVLNSLRLRVQKAEMSTLGGRMRNVLVVAAGKDQSVESIQFLQNSLKSLLERSGSGERSKRRRVLERKVMV</sequence>
<dbReference type="EMBL" id="CM042881">
    <property type="protein sequence ID" value="KAI4386575.1"/>
    <property type="molecule type" value="Genomic_DNA"/>
</dbReference>
<dbReference type="Proteomes" id="UP001057402">
    <property type="component" value="Chromosome 2"/>
</dbReference>
<comment type="caution">
    <text evidence="1">The sequence shown here is derived from an EMBL/GenBank/DDBJ whole genome shotgun (WGS) entry which is preliminary data.</text>
</comment>
<protein>
    <submittedName>
        <fullName evidence="1">Uncharacterized protein</fullName>
    </submittedName>
</protein>
<evidence type="ECO:0000313" key="1">
    <source>
        <dbReference type="EMBL" id="KAI4386575.1"/>
    </source>
</evidence>
<organism evidence="1 2">
    <name type="scientific">Melastoma candidum</name>
    <dbReference type="NCBI Taxonomy" id="119954"/>
    <lineage>
        <taxon>Eukaryota</taxon>
        <taxon>Viridiplantae</taxon>
        <taxon>Streptophyta</taxon>
        <taxon>Embryophyta</taxon>
        <taxon>Tracheophyta</taxon>
        <taxon>Spermatophyta</taxon>
        <taxon>Magnoliopsida</taxon>
        <taxon>eudicotyledons</taxon>
        <taxon>Gunneridae</taxon>
        <taxon>Pentapetalae</taxon>
        <taxon>rosids</taxon>
        <taxon>malvids</taxon>
        <taxon>Myrtales</taxon>
        <taxon>Melastomataceae</taxon>
        <taxon>Melastomatoideae</taxon>
        <taxon>Melastomateae</taxon>
        <taxon>Melastoma</taxon>
    </lineage>
</organism>
<keyword evidence="2" id="KW-1185">Reference proteome</keyword>
<name>A0ACB9S5W8_9MYRT</name>
<accession>A0ACB9S5W8</accession>
<evidence type="ECO:0000313" key="2">
    <source>
        <dbReference type="Proteomes" id="UP001057402"/>
    </source>
</evidence>
<proteinExistence type="predicted"/>
<reference evidence="2" key="1">
    <citation type="journal article" date="2023" name="Front. Plant Sci.">
        <title>Chromosomal-level genome assembly of Melastoma candidum provides insights into trichome evolution.</title>
        <authorList>
            <person name="Zhong Y."/>
            <person name="Wu W."/>
            <person name="Sun C."/>
            <person name="Zou P."/>
            <person name="Liu Y."/>
            <person name="Dai S."/>
            <person name="Zhou R."/>
        </authorList>
    </citation>
    <scope>NUCLEOTIDE SEQUENCE [LARGE SCALE GENOMIC DNA]</scope>
</reference>
<gene>
    <name evidence="1" type="ORF">MLD38_004497</name>
</gene>